<comment type="subcellular location">
    <subcellularLocation>
        <location evidence="5">Cytoplasm</location>
    </subcellularLocation>
</comment>
<dbReference type="NCBIfam" id="TIGR00152">
    <property type="entry name" value="dephospho-CoA kinase"/>
    <property type="match status" value="1"/>
</dbReference>
<name>A0AB39UZ38_9GAMM</name>
<evidence type="ECO:0000256" key="1">
    <source>
        <dbReference type="ARBA" id="ARBA00009018"/>
    </source>
</evidence>
<dbReference type="GO" id="GO:0005737">
    <property type="term" value="C:cytoplasm"/>
    <property type="evidence" value="ECO:0007669"/>
    <property type="project" value="UniProtKB-SubCell"/>
</dbReference>
<dbReference type="Pfam" id="PF01121">
    <property type="entry name" value="CoaE"/>
    <property type="match status" value="1"/>
</dbReference>
<protein>
    <recommendedName>
        <fullName evidence="5 6">Dephospho-CoA kinase</fullName>
        <ecNumber evidence="5 6">2.7.1.24</ecNumber>
    </recommendedName>
    <alternativeName>
        <fullName evidence="5">Dephosphocoenzyme A kinase</fullName>
    </alternativeName>
</protein>
<evidence type="ECO:0000256" key="5">
    <source>
        <dbReference type="HAMAP-Rule" id="MF_00376"/>
    </source>
</evidence>
<feature type="binding site" evidence="5">
    <location>
        <begin position="11"/>
        <end position="16"/>
    </location>
    <ligand>
        <name>ATP</name>
        <dbReference type="ChEBI" id="CHEBI:30616"/>
    </ligand>
</feature>
<keyword evidence="4 5" id="KW-0173">Coenzyme A biosynthesis</keyword>
<dbReference type="RefSeq" id="WP_369602527.1">
    <property type="nucleotide sequence ID" value="NZ_CP154858.1"/>
</dbReference>
<dbReference type="GO" id="GO:0015937">
    <property type="term" value="P:coenzyme A biosynthetic process"/>
    <property type="evidence" value="ECO:0007669"/>
    <property type="project" value="UniProtKB-UniRule"/>
</dbReference>
<dbReference type="PANTHER" id="PTHR10695:SF46">
    <property type="entry name" value="BIFUNCTIONAL COENZYME A SYNTHASE-RELATED"/>
    <property type="match status" value="1"/>
</dbReference>
<comment type="function">
    <text evidence="5">Catalyzes the phosphorylation of the 3'-hydroxyl group of dephosphocoenzyme A to form coenzyme A.</text>
</comment>
<gene>
    <name evidence="5 7" type="primary">coaE</name>
    <name evidence="7" type="ORF">AAIA72_06120</name>
</gene>
<dbReference type="Gene3D" id="3.40.50.300">
    <property type="entry name" value="P-loop containing nucleotide triphosphate hydrolases"/>
    <property type="match status" value="1"/>
</dbReference>
<dbReference type="EC" id="2.7.1.24" evidence="5 6"/>
<evidence type="ECO:0000256" key="6">
    <source>
        <dbReference type="NCBIfam" id="TIGR00152"/>
    </source>
</evidence>
<dbReference type="EMBL" id="CP154858">
    <property type="protein sequence ID" value="XDT73541.1"/>
    <property type="molecule type" value="Genomic_DNA"/>
</dbReference>
<comment type="pathway">
    <text evidence="5">Cofactor biosynthesis; coenzyme A biosynthesis; CoA from (R)-pantothenate: step 5/5.</text>
</comment>
<dbReference type="SUPFAM" id="SSF52540">
    <property type="entry name" value="P-loop containing nucleoside triphosphate hydrolases"/>
    <property type="match status" value="1"/>
</dbReference>
<keyword evidence="5 7" id="KW-0418">Kinase</keyword>
<dbReference type="AlphaFoldDB" id="A0AB39UZ38"/>
<keyword evidence="5 7" id="KW-0808">Transferase</keyword>
<comment type="similarity">
    <text evidence="1 5">Belongs to the CoaE family.</text>
</comment>
<dbReference type="InterPro" id="IPR001977">
    <property type="entry name" value="Depp_CoAkinase"/>
</dbReference>
<dbReference type="PROSITE" id="PS51219">
    <property type="entry name" value="DPCK"/>
    <property type="match status" value="1"/>
</dbReference>
<evidence type="ECO:0000256" key="4">
    <source>
        <dbReference type="ARBA" id="ARBA00022993"/>
    </source>
</evidence>
<reference evidence="7" key="1">
    <citation type="submission" date="2024-05" db="EMBL/GenBank/DDBJ databases">
        <title>Genome sequencing of novel strain.</title>
        <authorList>
            <person name="Ganbat D."/>
            <person name="Ganbat S."/>
            <person name="Lee S.-J."/>
        </authorList>
    </citation>
    <scope>NUCLEOTIDE SEQUENCE</scope>
    <source>
        <strain evidence="7">SMD15-11</strain>
    </source>
</reference>
<evidence type="ECO:0000256" key="3">
    <source>
        <dbReference type="ARBA" id="ARBA00022840"/>
    </source>
</evidence>
<dbReference type="InterPro" id="IPR027417">
    <property type="entry name" value="P-loop_NTPase"/>
</dbReference>
<keyword evidence="5" id="KW-0963">Cytoplasm</keyword>
<dbReference type="HAMAP" id="MF_00376">
    <property type="entry name" value="Dephospho_CoA_kinase"/>
    <property type="match status" value="1"/>
</dbReference>
<dbReference type="KEGG" id="tcd:AAIA72_06120"/>
<organism evidence="7">
    <name type="scientific">Thermohahella caldifontis</name>
    <dbReference type="NCBI Taxonomy" id="3142973"/>
    <lineage>
        <taxon>Bacteria</taxon>
        <taxon>Pseudomonadati</taxon>
        <taxon>Pseudomonadota</taxon>
        <taxon>Gammaproteobacteria</taxon>
        <taxon>Oceanospirillales</taxon>
        <taxon>Hahellaceae</taxon>
        <taxon>Thermohahella</taxon>
    </lineage>
</organism>
<dbReference type="PANTHER" id="PTHR10695">
    <property type="entry name" value="DEPHOSPHO-COA KINASE-RELATED"/>
    <property type="match status" value="1"/>
</dbReference>
<keyword evidence="2 5" id="KW-0547">Nucleotide-binding</keyword>
<sequence length="213" mass="23552">MLRVGLTGGIASGKSTVGRLFTELGVPLIDADQVARDVVQPGEPALDAIAGHFGPASLTPEGTLNRPWLRQVIFADPAEKTWLEQLLHPLIFERIRTWLATQTAPYCILESPLLLEGNQKSLVDRVLVVDVPEPLQLERAMARDGSPPETLKAIIAAQSPRSFRLQHADDIILNDRSLEDLKHDVQTLHNHYLRLADTDGEMPHMSQARPLDS</sequence>
<dbReference type="GO" id="GO:0005524">
    <property type="term" value="F:ATP binding"/>
    <property type="evidence" value="ECO:0007669"/>
    <property type="project" value="UniProtKB-UniRule"/>
</dbReference>
<accession>A0AB39UZ38</accession>
<proteinExistence type="inferred from homology"/>
<dbReference type="CDD" id="cd02022">
    <property type="entry name" value="DPCK"/>
    <property type="match status" value="1"/>
</dbReference>
<keyword evidence="3 5" id="KW-0067">ATP-binding</keyword>
<evidence type="ECO:0000313" key="7">
    <source>
        <dbReference type="EMBL" id="XDT73541.1"/>
    </source>
</evidence>
<evidence type="ECO:0000256" key="2">
    <source>
        <dbReference type="ARBA" id="ARBA00022741"/>
    </source>
</evidence>
<dbReference type="GO" id="GO:0004140">
    <property type="term" value="F:dephospho-CoA kinase activity"/>
    <property type="evidence" value="ECO:0007669"/>
    <property type="project" value="UniProtKB-UniRule"/>
</dbReference>
<comment type="catalytic activity">
    <reaction evidence="5">
        <text>3'-dephospho-CoA + ATP = ADP + CoA + H(+)</text>
        <dbReference type="Rhea" id="RHEA:18245"/>
        <dbReference type="ChEBI" id="CHEBI:15378"/>
        <dbReference type="ChEBI" id="CHEBI:30616"/>
        <dbReference type="ChEBI" id="CHEBI:57287"/>
        <dbReference type="ChEBI" id="CHEBI:57328"/>
        <dbReference type="ChEBI" id="CHEBI:456216"/>
        <dbReference type="EC" id="2.7.1.24"/>
    </reaction>
</comment>